<dbReference type="NCBIfam" id="TIGR01643">
    <property type="entry name" value="YD_repeat_2x"/>
    <property type="match status" value="4"/>
</dbReference>
<comment type="catalytic activity">
    <reaction evidence="1">
        <text>Endohydrolysis of (1-&gt;4)-alpha-D-glucosidic linkages in polysaccharides containing three or more (1-&gt;4)-alpha-linked D-glucose units.</text>
        <dbReference type="EC" id="3.2.1.1"/>
    </reaction>
</comment>
<keyword evidence="10" id="KW-1185">Reference proteome</keyword>
<dbReference type="InterPro" id="IPR006530">
    <property type="entry name" value="YD"/>
</dbReference>
<evidence type="ECO:0000256" key="3">
    <source>
        <dbReference type="ARBA" id="ARBA00022737"/>
    </source>
</evidence>
<evidence type="ECO:0000256" key="6">
    <source>
        <dbReference type="SAM" id="MobiDB-lite"/>
    </source>
</evidence>
<feature type="domain" description="Hint" evidence="8">
    <location>
        <begin position="2295"/>
        <end position="2404"/>
    </location>
</feature>
<feature type="region of interest" description="Disordered" evidence="6">
    <location>
        <begin position="1014"/>
        <end position="1094"/>
    </location>
</feature>
<feature type="chain" id="PRO_5046577136" description="alpha-amylase" evidence="7">
    <location>
        <begin position="26"/>
        <end position="2562"/>
    </location>
</feature>
<dbReference type="Pfam" id="PF20148">
    <property type="entry name" value="DUF6531"/>
    <property type="match status" value="1"/>
</dbReference>
<evidence type="ECO:0000313" key="9">
    <source>
        <dbReference type="EMBL" id="GLI00446.1"/>
    </source>
</evidence>
<dbReference type="SMART" id="SM00306">
    <property type="entry name" value="HintN"/>
    <property type="match status" value="1"/>
</dbReference>
<dbReference type="InterPro" id="IPR003587">
    <property type="entry name" value="Hint_dom_N"/>
</dbReference>
<gene>
    <name evidence="9" type="ORF">Pa4123_57220</name>
</gene>
<dbReference type="SUPFAM" id="SSF51294">
    <property type="entry name" value="Hedgehog/intein (Hint) domain"/>
    <property type="match status" value="1"/>
</dbReference>
<protein>
    <recommendedName>
        <fullName evidence="2">alpha-amylase</fullName>
        <ecNumber evidence="2">3.2.1.1</ecNumber>
    </recommendedName>
    <alternativeName>
        <fullName evidence="5">1,4-alpha-D-glucan glucanohydrolase</fullName>
    </alternativeName>
</protein>
<dbReference type="SUPFAM" id="SSF49452">
    <property type="entry name" value="Starch-binding domain-like"/>
    <property type="match status" value="1"/>
</dbReference>
<dbReference type="InterPro" id="IPR030934">
    <property type="entry name" value="Intein_C"/>
</dbReference>
<keyword evidence="4" id="KW-0106">Calcium</keyword>
<dbReference type="InterPro" id="IPR031325">
    <property type="entry name" value="RHS_repeat"/>
</dbReference>
<keyword evidence="7" id="KW-0732">Signal</keyword>
<dbReference type="InterPro" id="IPR056823">
    <property type="entry name" value="TEN-like_YD-shell"/>
</dbReference>
<dbReference type="Pfam" id="PF05593">
    <property type="entry name" value="RHS_repeat"/>
    <property type="match status" value="3"/>
</dbReference>
<evidence type="ECO:0000256" key="1">
    <source>
        <dbReference type="ARBA" id="ARBA00000548"/>
    </source>
</evidence>
<dbReference type="RefSeq" id="WP_281900739.1">
    <property type="nucleotide sequence ID" value="NZ_BSDI01000032.1"/>
</dbReference>
<evidence type="ECO:0000313" key="10">
    <source>
        <dbReference type="Proteomes" id="UP001144280"/>
    </source>
</evidence>
<dbReference type="InterPro" id="IPR050708">
    <property type="entry name" value="T6SS_VgrG/RHS"/>
</dbReference>
<dbReference type="SUPFAM" id="SSF81296">
    <property type="entry name" value="E set domains"/>
    <property type="match status" value="2"/>
</dbReference>
<evidence type="ECO:0000256" key="4">
    <source>
        <dbReference type="ARBA" id="ARBA00022837"/>
    </source>
</evidence>
<dbReference type="EMBL" id="BSDI01000032">
    <property type="protein sequence ID" value="GLI00446.1"/>
    <property type="molecule type" value="Genomic_DNA"/>
</dbReference>
<dbReference type="CDD" id="cd00081">
    <property type="entry name" value="Hint"/>
    <property type="match status" value="1"/>
</dbReference>
<dbReference type="PROSITE" id="PS50818">
    <property type="entry name" value="INTEIN_C_TER"/>
    <property type="match status" value="1"/>
</dbReference>
<dbReference type="InterPro" id="IPR013783">
    <property type="entry name" value="Ig-like_fold"/>
</dbReference>
<dbReference type="InterPro" id="IPR002909">
    <property type="entry name" value="IPT_dom"/>
</dbReference>
<dbReference type="PANTHER" id="PTHR32305">
    <property type="match status" value="1"/>
</dbReference>
<evidence type="ECO:0000256" key="2">
    <source>
        <dbReference type="ARBA" id="ARBA00012595"/>
    </source>
</evidence>
<evidence type="ECO:0000256" key="7">
    <source>
        <dbReference type="SAM" id="SignalP"/>
    </source>
</evidence>
<sequence length="2562" mass="268809">MKMGLAAAVVSVLTAGFLVAPEAPAAVAVPPPATVPAAAAQAPARAAAALPSNPVDYAYDGAGQLRGVTQTSSGGQSARYGYDDGGNLLSIQRSAASALTVISVVPSRAPAGATVTVSGTGFATTASANTVRFNGTAAIVTQATPVRLTVTVPAGATSGAVTVTTAAGTATSAQPFTLAAAMPVPTVTALSPTRAAAGATVTISGTGFDTSPGGNIVSFGRTRARVGAATATSLTVTVPEAAGSGRVTVATAGGSAASGSDFVVVPTPYAAAAIANTGVLTIDTGSASIGVPTAEQVAVWRFNGTKGQRLSLGLTSSTFPGNDFRIAIFSPYGAPFARNEFNEPWKYQDLFGGLALPPLPTTGTYQIVVDPGGASTGTVTATLSSRVTGTLSLTGAGTTVALARAGQQAELTIPAAAGQKINLGFTGATFAASVTATAQVLEPHGSVVMTADGTSRTLLSVTGGGDYEFTASNAGNYRFLFGTTDQSTGSVTVTASPDLDAGAITVGTAKTVVISRPGQDALMTFAGTAGQRLSVDFTAYTFAYAPYVTVYRPDGTVLTEGFPQSLHIDLPDLTATGTYRMVVSPGSSTGSFTVLVSQRQAAGTLTTTGPAVTVTLAQAGRTADLTFAATAGQRLSFAFSNWTFSSGTVQARLYSPSGGLLATYNVGSLSTFFRTLTVTGDHRLSLTNGTNTGSVAVTLSAEANGGALTVGTAKTATASRLGQTTLLTFTGTAGQRLSLSFASYTFTYGIGVTVVRPDGTAFKQGVLEVFEFDLDPLPVAGTYQIILSPYAETGSAALTLRQRADAGASTVGGATKVLTSTAGQYVETSFTATANQRLSFGFTNWTYTGTELRTRVINSASGVVADTTVQKDGSLEATAGAAGTYRLIVYAGNLGAGSVTLTLSEQLNAGTITLNTAKTVTISRAGQSARLTYAGTAGQNLALAFTNVTMTYYPWLVVRRPDGQVLTSSGGASSVSIATLPSTGTYEITIGPYSFTGSATLTLGTRSALAAATPDADGKAEIPRTLPAPAPKQATAAKPVPAQKLPTPARDRASRGQGGESWRPDAANLAGTDWDSRRPEPTGPLPPALRAPAGKTAVSGRVLTLDAKPLPGVTVTVDGVEAKTDEQGRFLLADLKPGRRVLRVDGASASSPGRVFGLHDIGVDLTAGQTHVLPYTIWLSKLDTKHTVRFTSPAEREVVLTTPAIPGLEVRLPKGAVVRDVTGKVVTELGITAIPLDRSPFPLPRAQVPSYFTVQPGSAYVFPAGARVIYPNFTKAKPGSKMDFWHYEPAGRGWFVYGHGTVTPDGKQVTPDKGTEVYQFTGAMLITPGYDPPPAQAPVPGSGARGGDPVDLGTGLLVDQRTDLVVDDVMPLNLTRTYQQSDIGKRSFGTGVNSDYDINLYSENRFVDCWLLLPDGGRVRYHRITPGSTGDSDYLNAAFAPDPTPTRFAGSILAWNGDGWDLRMRDGTVYIFGDEAPLQEIRDRYGNTVTITRAPSEPDNLGVVRAKGPITQVTSPNGKWIKFSHDSTDRIIRAEDNIGRAVSYTYNATGHLDTVTDANGGQTVYTYEAGRLKTIRDARQNVYLTNVYDANGRVQEQTLPDGGTFQFAYVTDASGRVTRTDLTDPRGHVRRVTFNAAGFSTSDTAAHGTPLAQTLQITRDPATNLPTAYVDALNRRTELAYDAFGNVTGITELAGTANARSTTIAYDGPFDQVSKVTDPLTHSTDYGYLPSGALRTVTDPMSRVTTLDTNEVGQVTKVTDNDTKATSFGYVLGDLATVTDPLGRVSRTAVDGIGRPVRMADAQGNITRVTYDGFSNVRTVTDPIGRLTDYQYDPNGNLKTVTDPRQNATDYGYDSSDRLHTVTDPLDRVTTYDYDGNGNLKTATSARGKVTSYEYDELDRPKLVRYGVSGTTQESQAAYTYDAGNRVRTVVDSAGGTTTITPDDFDRVTSAVSPQGQVDYTYDKADRRATLQVAGQPQVVYGYNNADQLTSVARDTEIAAISYDTVGRRKTLTLPAGVTQTYGYDPASQVTSIAYTRGTAALGDLTYAYDEAGNPIRVAGSFARGTIPAAYGPASYDNANQLITNGFATHAYDPDRNLTSDGTATYTWNARGQLTAYSKPGLSVSYGYDGLGRRSSRGTGGVNTNYLYDGLNVAQEYTGSTPSARLLTGGIDEVFNRTTTGGDRSLLTDALGNTIAGADSHSIGAEYTYEPFGATTVTGEDLGNPTRFTGREDDPSGLYYYRARFYSPSAGRFISQDPLGLGSGDTNPYTYVFNQPTSLVDPMGTKPQGSGDCLSNSFTAGTQVLMADGSRKPIEQVKPGDRVMATDPESDESGARPVTAVIKGDGAKTLVDVAVVGEDGSRQSLSATDGHPFWIDDDGKAETPGGRWIDAVELKRGQWLKSADGNLVQVAGTHAYQQHAVVYNLTVDDIHTYYVMAGDEPVLVHNCGPVLLGKKGDIEQYIADKPDGSFDADFLNIKGTRNNGQGGTGGWTWTRNKKFIQDALNSGREIWLVSDPHEPLVVGGRYTYITGKTYRRELRYLQGMGYGWRQEGDHWVVVRVRP</sequence>
<feature type="signal peptide" evidence="7">
    <location>
        <begin position="1"/>
        <end position="25"/>
    </location>
</feature>
<dbReference type="InterPro" id="IPR014756">
    <property type="entry name" value="Ig_E-set"/>
</dbReference>
<dbReference type="InterPro" id="IPR022385">
    <property type="entry name" value="Rhs_assc_core"/>
</dbReference>
<dbReference type="Pfam" id="PF25023">
    <property type="entry name" value="TEN_YD-shell"/>
    <property type="match status" value="2"/>
</dbReference>
<keyword evidence="3" id="KW-0677">Repeat</keyword>
<accession>A0ABQ5R1M1</accession>
<dbReference type="Gene3D" id="2.180.10.10">
    <property type="entry name" value="RHS repeat-associated core"/>
    <property type="match status" value="3"/>
</dbReference>
<dbReference type="Pfam" id="PF01833">
    <property type="entry name" value="TIG"/>
    <property type="match status" value="2"/>
</dbReference>
<feature type="compositionally biased region" description="Low complexity" evidence="6">
    <location>
        <begin position="1031"/>
        <end position="1044"/>
    </location>
</feature>
<dbReference type="EC" id="3.2.1.1" evidence="2"/>
<dbReference type="Pfam" id="PF07591">
    <property type="entry name" value="PT-HINT"/>
    <property type="match status" value="1"/>
</dbReference>
<dbReference type="Gene3D" id="2.170.16.10">
    <property type="entry name" value="Hedgehog/Intein (Hint) domain"/>
    <property type="match status" value="1"/>
</dbReference>
<dbReference type="Proteomes" id="UP001144280">
    <property type="component" value="Unassembled WGS sequence"/>
</dbReference>
<organism evidence="9 10">
    <name type="scientific">Phytohabitans aurantiacus</name>
    <dbReference type="NCBI Taxonomy" id="3016789"/>
    <lineage>
        <taxon>Bacteria</taxon>
        <taxon>Bacillati</taxon>
        <taxon>Actinomycetota</taxon>
        <taxon>Actinomycetes</taxon>
        <taxon>Micromonosporales</taxon>
        <taxon>Micromonosporaceae</taxon>
    </lineage>
</organism>
<dbReference type="PANTHER" id="PTHR32305:SF15">
    <property type="entry name" value="PROTEIN RHSA-RELATED"/>
    <property type="match status" value="1"/>
</dbReference>
<dbReference type="InterPro" id="IPR013784">
    <property type="entry name" value="Carb-bd-like_fold"/>
</dbReference>
<dbReference type="NCBIfam" id="TIGR03696">
    <property type="entry name" value="Rhs_assc_core"/>
    <property type="match status" value="1"/>
</dbReference>
<proteinExistence type="predicted"/>
<evidence type="ECO:0000256" key="5">
    <source>
        <dbReference type="ARBA" id="ARBA00030238"/>
    </source>
</evidence>
<name>A0ABQ5R1M1_9ACTN</name>
<dbReference type="InterPro" id="IPR045351">
    <property type="entry name" value="DUF6531"/>
</dbReference>
<dbReference type="InterPro" id="IPR036844">
    <property type="entry name" value="Hint_dom_sf"/>
</dbReference>
<dbReference type="Gene3D" id="2.60.40.10">
    <property type="entry name" value="Immunoglobulins"/>
    <property type="match status" value="2"/>
</dbReference>
<dbReference type="Gene3D" id="2.60.120.380">
    <property type="match status" value="2"/>
</dbReference>
<comment type="caution">
    <text evidence="9">The sequence shown here is derived from an EMBL/GenBank/DDBJ whole genome shotgun (WGS) entry which is preliminary data.</text>
</comment>
<reference evidence="9" key="1">
    <citation type="submission" date="2022-12" db="EMBL/GenBank/DDBJ databases">
        <title>New Phytohabitans aurantiacus sp. RD004123 nov., an actinomycete isolated from soil.</title>
        <authorList>
            <person name="Triningsih D.W."/>
            <person name="Harunari E."/>
            <person name="Igarashi Y."/>
        </authorList>
    </citation>
    <scope>NUCLEOTIDE SEQUENCE</scope>
    <source>
        <strain evidence="9">RD004123</strain>
    </source>
</reference>
<evidence type="ECO:0000259" key="8">
    <source>
        <dbReference type="SMART" id="SM00306"/>
    </source>
</evidence>